<feature type="compositionally biased region" description="Pro residues" evidence="1">
    <location>
        <begin position="779"/>
        <end position="788"/>
    </location>
</feature>
<dbReference type="InterPro" id="IPR007280">
    <property type="entry name" value="Peptidase_C_arc/bac"/>
</dbReference>
<feature type="region of interest" description="Disordered" evidence="1">
    <location>
        <begin position="771"/>
        <end position="803"/>
    </location>
</feature>
<dbReference type="EMBL" id="UINC01010350">
    <property type="protein sequence ID" value="SVA46073.1"/>
    <property type="molecule type" value="Genomic_DNA"/>
</dbReference>
<protein>
    <recommendedName>
        <fullName evidence="2">Peptidase C-terminal archaeal/bacterial domain-containing protein</fullName>
    </recommendedName>
</protein>
<dbReference type="Gene3D" id="2.60.120.380">
    <property type="match status" value="2"/>
</dbReference>
<dbReference type="Pfam" id="PF04151">
    <property type="entry name" value="PPC"/>
    <property type="match status" value="1"/>
</dbReference>
<feature type="domain" description="Peptidase C-terminal archaeal/bacterial" evidence="2">
    <location>
        <begin position="342"/>
        <end position="411"/>
    </location>
</feature>
<dbReference type="Gene3D" id="2.60.40.10">
    <property type="entry name" value="Immunoglobulins"/>
    <property type="match status" value="1"/>
</dbReference>
<name>A0A381W2F3_9ZZZZ</name>
<evidence type="ECO:0000256" key="1">
    <source>
        <dbReference type="SAM" id="MobiDB-lite"/>
    </source>
</evidence>
<dbReference type="SUPFAM" id="SSF81296">
    <property type="entry name" value="E set domains"/>
    <property type="match status" value="1"/>
</dbReference>
<proteinExistence type="predicted"/>
<organism evidence="3">
    <name type="scientific">marine metagenome</name>
    <dbReference type="NCBI Taxonomy" id="408172"/>
    <lineage>
        <taxon>unclassified sequences</taxon>
        <taxon>metagenomes</taxon>
        <taxon>ecological metagenomes</taxon>
    </lineage>
</organism>
<dbReference type="InterPro" id="IPR014756">
    <property type="entry name" value="Ig_E-set"/>
</dbReference>
<evidence type="ECO:0000313" key="3">
    <source>
        <dbReference type="EMBL" id="SVA46073.1"/>
    </source>
</evidence>
<dbReference type="AlphaFoldDB" id="A0A381W2F3"/>
<sequence length="803" mass="88064">MKRTLIFLGLTGLISSTFAIDPRLGSVSPPGVQAGAEVEMRFSGSRLEDAQELLFYKKGFEVLKIEEKTASSVRAKIKVSADCPLGEHPVRVRTAGGITELKTFYVGPFPVVSRVKPKDGEPPQKLPLNCSIASSVPNESQEIFTVDAKKGQRLSAEIESMRLGRGFYDPYIEILDTKGFILSRSDDTKLFIQDCYASAVVPEDGTYTIKVRDTSYGSVGLYRMHVGTFARPTAVYPGGGQVGKDLEVKFIDQATGDFSQMLKVPQPVSFRLTDGRMDEPNLRDFGIFAKRDGVVAPSWNRLRISDFPNALEVEPNNSRSEAKLIDTPMPLALNGIIEKAGDEDWFHFNAKKGQRYEVRLYGRKLRSPLDSVMNVYDKNGKSLASNDDSGGPDSYFGWTVPSDGEYFLRVRDHLQNGGPDYVYRVEFQPVKPTLSLYVPDVGRYDTHTRKSIVVARGNRFPLVLRPRRGNFGGALKMAMKEFPAGIKLHCDEMASNKSALTLVFEAAADAPIAGKLADITATLKTDQPNPVNGGVWQNYDLVQQGNNGVYYRTWVDQIAVAVIEELPYKIRIETPRAPLVQSGTLPVKVIAERKEGFKGSISVRLQLDQGFTTRPPGLSCPSSISIPADKTEAIYNFSANSGAEVRTHQIAMIGSSGVKGGTAYVSTQLTPLEIKDEFATASIPLAKTTQGYPTEVKVNLTQKVEFPGTATVELLGLPSGAKTTTVKMTKETKELTFPIITETGAKTGLHRTLFCRMTVNFNDTTLTQSFGSRGTLRIDPPPSPPSPKKPTVNTLGKLAEEKK</sequence>
<evidence type="ECO:0000259" key="2">
    <source>
        <dbReference type="Pfam" id="PF04151"/>
    </source>
</evidence>
<dbReference type="SUPFAM" id="SSF89260">
    <property type="entry name" value="Collagen-binding domain"/>
    <property type="match status" value="1"/>
</dbReference>
<reference evidence="3" key="1">
    <citation type="submission" date="2018-05" db="EMBL/GenBank/DDBJ databases">
        <authorList>
            <person name="Lanie J.A."/>
            <person name="Ng W.-L."/>
            <person name="Kazmierczak K.M."/>
            <person name="Andrzejewski T.M."/>
            <person name="Davidsen T.M."/>
            <person name="Wayne K.J."/>
            <person name="Tettelin H."/>
            <person name="Glass J.I."/>
            <person name="Rusch D."/>
            <person name="Podicherti R."/>
            <person name="Tsui H.-C.T."/>
            <person name="Winkler M.E."/>
        </authorList>
    </citation>
    <scope>NUCLEOTIDE SEQUENCE</scope>
</reference>
<dbReference type="InterPro" id="IPR013783">
    <property type="entry name" value="Ig-like_fold"/>
</dbReference>
<gene>
    <name evidence="3" type="ORF">METZ01_LOCUS98927</name>
</gene>
<accession>A0A381W2F3</accession>